<proteinExistence type="predicted"/>
<organism evidence="1 2">
    <name type="scientific">Rhododendron griersonianum</name>
    <dbReference type="NCBI Taxonomy" id="479676"/>
    <lineage>
        <taxon>Eukaryota</taxon>
        <taxon>Viridiplantae</taxon>
        <taxon>Streptophyta</taxon>
        <taxon>Embryophyta</taxon>
        <taxon>Tracheophyta</taxon>
        <taxon>Spermatophyta</taxon>
        <taxon>Magnoliopsida</taxon>
        <taxon>eudicotyledons</taxon>
        <taxon>Gunneridae</taxon>
        <taxon>Pentapetalae</taxon>
        <taxon>asterids</taxon>
        <taxon>Ericales</taxon>
        <taxon>Ericaceae</taxon>
        <taxon>Ericoideae</taxon>
        <taxon>Rhodoreae</taxon>
        <taxon>Rhododendron</taxon>
    </lineage>
</organism>
<gene>
    <name evidence="1" type="ORF">RHGRI_017098</name>
</gene>
<dbReference type="AlphaFoldDB" id="A0AAV6JWJ6"/>
<reference evidence="1 2" key="1">
    <citation type="submission" date="2020-08" db="EMBL/GenBank/DDBJ databases">
        <title>Plant Genome Project.</title>
        <authorList>
            <person name="Zhang R.-G."/>
        </authorList>
    </citation>
    <scope>NUCLEOTIDE SEQUENCE [LARGE SCALE GENOMIC DNA]</scope>
    <source>
        <strain evidence="1">WSP0</strain>
        <tissue evidence="1">Leaf</tissue>
    </source>
</reference>
<name>A0AAV6JWJ6_9ERIC</name>
<dbReference type="EMBL" id="JACTNZ010000006">
    <property type="protein sequence ID" value="KAG5544550.1"/>
    <property type="molecule type" value="Genomic_DNA"/>
</dbReference>
<keyword evidence="2" id="KW-1185">Reference proteome</keyword>
<accession>A0AAV6JWJ6</accession>
<comment type="caution">
    <text evidence="1">The sequence shown here is derived from an EMBL/GenBank/DDBJ whole genome shotgun (WGS) entry which is preliminary data.</text>
</comment>
<evidence type="ECO:0000313" key="1">
    <source>
        <dbReference type="EMBL" id="KAG5544550.1"/>
    </source>
</evidence>
<protein>
    <submittedName>
        <fullName evidence="1">Uncharacterized protein</fullName>
    </submittedName>
</protein>
<dbReference type="Proteomes" id="UP000823749">
    <property type="component" value="Chromosome 6"/>
</dbReference>
<sequence>MLRAVVKVYLAVIGGKHIMHINILMPVLNHSCFQVMAHAMAMREQSQRLFSCMFRIL</sequence>
<evidence type="ECO:0000313" key="2">
    <source>
        <dbReference type="Proteomes" id="UP000823749"/>
    </source>
</evidence>